<evidence type="ECO:0000259" key="2">
    <source>
        <dbReference type="PROSITE" id="PS50011"/>
    </source>
</evidence>
<dbReference type="GO" id="GO:0016020">
    <property type="term" value="C:membrane"/>
    <property type="evidence" value="ECO:0007669"/>
    <property type="project" value="UniProtKB-SubCell"/>
</dbReference>
<proteinExistence type="predicted"/>
<dbReference type="AlphaFoldDB" id="A0AAU9NCA1"/>
<dbReference type="InterPro" id="IPR011009">
    <property type="entry name" value="Kinase-like_dom_sf"/>
</dbReference>
<name>A0AAU9NCA1_9ASTR</name>
<dbReference type="PROSITE" id="PS50011">
    <property type="entry name" value="PROTEIN_KINASE_DOM"/>
    <property type="match status" value="1"/>
</dbReference>
<accession>A0AAU9NCA1</accession>
<dbReference type="InterPro" id="IPR051824">
    <property type="entry name" value="LRR_Rcpt-Like_S/T_Kinase"/>
</dbReference>
<comment type="caution">
    <text evidence="3">The sequence shown here is derived from an EMBL/GenBank/DDBJ whole genome shotgun (WGS) entry which is preliminary data.</text>
</comment>
<dbReference type="InterPro" id="IPR001245">
    <property type="entry name" value="Ser-Thr/Tyr_kinase_cat_dom"/>
</dbReference>
<dbReference type="PANTHER" id="PTHR48006:SF80">
    <property type="entry name" value="PROTEIN KINASE DOMAIN-CONTAINING PROTEIN"/>
    <property type="match status" value="1"/>
</dbReference>
<dbReference type="GO" id="GO:0004672">
    <property type="term" value="F:protein kinase activity"/>
    <property type="evidence" value="ECO:0007669"/>
    <property type="project" value="InterPro"/>
</dbReference>
<dbReference type="Pfam" id="PF07714">
    <property type="entry name" value="PK_Tyr_Ser-Thr"/>
    <property type="match status" value="1"/>
</dbReference>
<dbReference type="PANTHER" id="PTHR48006">
    <property type="entry name" value="LEUCINE-RICH REPEAT-CONTAINING PROTEIN DDB_G0281931-RELATED"/>
    <property type="match status" value="1"/>
</dbReference>
<feature type="domain" description="Protein kinase" evidence="2">
    <location>
        <begin position="56"/>
        <end position="185"/>
    </location>
</feature>
<evidence type="ECO:0000313" key="3">
    <source>
        <dbReference type="EMBL" id="CAH1431518.1"/>
    </source>
</evidence>
<protein>
    <recommendedName>
        <fullName evidence="2">Protein kinase domain-containing protein</fullName>
    </recommendedName>
</protein>
<reference evidence="3 4" key="1">
    <citation type="submission" date="2022-01" db="EMBL/GenBank/DDBJ databases">
        <authorList>
            <person name="Xiong W."/>
            <person name="Schranz E."/>
        </authorList>
    </citation>
    <scope>NUCLEOTIDE SEQUENCE [LARGE SCALE GENOMIC DNA]</scope>
</reference>
<dbReference type="Proteomes" id="UP001157418">
    <property type="component" value="Unassembled WGS sequence"/>
</dbReference>
<dbReference type="InterPro" id="IPR000719">
    <property type="entry name" value="Prot_kinase_dom"/>
</dbReference>
<evidence type="ECO:0000256" key="1">
    <source>
        <dbReference type="ARBA" id="ARBA00004479"/>
    </source>
</evidence>
<organism evidence="3 4">
    <name type="scientific">Lactuca virosa</name>
    <dbReference type="NCBI Taxonomy" id="75947"/>
    <lineage>
        <taxon>Eukaryota</taxon>
        <taxon>Viridiplantae</taxon>
        <taxon>Streptophyta</taxon>
        <taxon>Embryophyta</taxon>
        <taxon>Tracheophyta</taxon>
        <taxon>Spermatophyta</taxon>
        <taxon>Magnoliopsida</taxon>
        <taxon>eudicotyledons</taxon>
        <taxon>Gunneridae</taxon>
        <taxon>Pentapetalae</taxon>
        <taxon>asterids</taxon>
        <taxon>campanulids</taxon>
        <taxon>Asterales</taxon>
        <taxon>Asteraceae</taxon>
        <taxon>Cichorioideae</taxon>
        <taxon>Cichorieae</taxon>
        <taxon>Lactucinae</taxon>
        <taxon>Lactuca</taxon>
    </lineage>
</organism>
<gene>
    <name evidence="3" type="ORF">LVIROSA_LOCUS18230</name>
</gene>
<keyword evidence="4" id="KW-1185">Reference proteome</keyword>
<dbReference type="SUPFAM" id="SSF56112">
    <property type="entry name" value="Protein kinase-like (PK-like)"/>
    <property type="match status" value="1"/>
</dbReference>
<evidence type="ECO:0000313" key="4">
    <source>
        <dbReference type="Proteomes" id="UP001157418"/>
    </source>
</evidence>
<comment type="subcellular location">
    <subcellularLocation>
        <location evidence="1">Membrane</location>
        <topology evidence="1">Single-pass type I membrane protein</topology>
    </subcellularLocation>
</comment>
<dbReference type="EMBL" id="CAKMRJ010003334">
    <property type="protein sequence ID" value="CAH1431518.1"/>
    <property type="molecule type" value="Genomic_DNA"/>
</dbReference>
<sequence>MEAYLSWWCSTIKRKEEDDGGVVEVEGRRSLVLVAVDGGRSPEARRRMASRLNAATIWTGEAEQGKEPRVLYNGRLENGGYVAIRLLSLFKRSSIRNLKVRLDLLTKHGHPHLVSFMGYWIHNSGVEDSNSSRIFLVYKYISNGNFPTFLSDNGLEKVLKWSDRLAVLVGVAKAIHFLNARVIPA</sequence>
<dbReference type="GO" id="GO:0005524">
    <property type="term" value="F:ATP binding"/>
    <property type="evidence" value="ECO:0007669"/>
    <property type="project" value="InterPro"/>
</dbReference>
<dbReference type="Gene3D" id="1.10.510.10">
    <property type="entry name" value="Transferase(Phosphotransferase) domain 1"/>
    <property type="match status" value="1"/>
</dbReference>